<reference evidence="1" key="1">
    <citation type="journal article" date="2014" name="Int. J. Syst. Evol. Microbiol.">
        <title>Complete genome sequence of Corynebacterium casei LMG S-19264T (=DSM 44701T), isolated from a smear-ripened cheese.</title>
        <authorList>
            <consortium name="US DOE Joint Genome Institute (JGI-PGF)"/>
            <person name="Walter F."/>
            <person name="Albersmeier A."/>
            <person name="Kalinowski J."/>
            <person name="Ruckert C."/>
        </authorList>
    </citation>
    <scope>NUCLEOTIDE SEQUENCE</scope>
    <source>
        <strain evidence="1">JCM 4346</strain>
    </source>
</reference>
<evidence type="ECO:0000313" key="2">
    <source>
        <dbReference type="Proteomes" id="UP000658320"/>
    </source>
</evidence>
<organism evidence="1 2">
    <name type="scientific">Streptomyces aurantiogriseus</name>
    <dbReference type="NCBI Taxonomy" id="66870"/>
    <lineage>
        <taxon>Bacteria</taxon>
        <taxon>Bacillati</taxon>
        <taxon>Actinomycetota</taxon>
        <taxon>Actinomycetes</taxon>
        <taxon>Kitasatosporales</taxon>
        <taxon>Streptomycetaceae</taxon>
        <taxon>Streptomyces</taxon>
    </lineage>
</organism>
<protein>
    <submittedName>
        <fullName evidence="1">Uncharacterized protein</fullName>
    </submittedName>
</protein>
<comment type="caution">
    <text evidence="1">The sequence shown here is derived from an EMBL/GenBank/DDBJ whole genome shotgun (WGS) entry which is preliminary data.</text>
</comment>
<keyword evidence="2" id="KW-1185">Reference proteome</keyword>
<evidence type="ECO:0000313" key="1">
    <source>
        <dbReference type="EMBL" id="GGQ91550.1"/>
    </source>
</evidence>
<dbReference type="AlphaFoldDB" id="A0A918BTK4"/>
<gene>
    <name evidence="1" type="ORF">GCM10010251_02470</name>
</gene>
<name>A0A918BTK4_9ACTN</name>
<dbReference type="Proteomes" id="UP000658320">
    <property type="component" value="Unassembled WGS sequence"/>
</dbReference>
<sequence>MGKCSYTPGAAYSALDPRVALYGDGARFEPQVTEPLLHEFLTLLEAVQDELNQRWNGQGKSGWRADRA</sequence>
<reference evidence="1" key="2">
    <citation type="submission" date="2020-09" db="EMBL/GenBank/DDBJ databases">
        <authorList>
            <person name="Sun Q."/>
            <person name="Ohkuma M."/>
        </authorList>
    </citation>
    <scope>NUCLEOTIDE SEQUENCE</scope>
    <source>
        <strain evidence="1">JCM 4346</strain>
    </source>
</reference>
<accession>A0A918BTK4</accession>
<proteinExistence type="predicted"/>
<dbReference type="EMBL" id="BMSX01000001">
    <property type="protein sequence ID" value="GGQ91550.1"/>
    <property type="molecule type" value="Genomic_DNA"/>
</dbReference>